<evidence type="ECO:0000313" key="1">
    <source>
        <dbReference type="EMBL" id="GLQ31969.1"/>
    </source>
</evidence>
<sequence>MINLFPAIDRTAKKRRPKAGVGQRIKSFLKDEEVLISAVGTGNVFKGCKFDGMTFEEALYKFGRTPIAHEGELDPRLTFNQNGGMSIGNDHWNLPSGYLSGMTLAVITSPENKGECTAEGLGITIFERLFSLNDIWGEPVEVKKHICDRFRNPSLFDRT</sequence>
<comment type="caution">
    <text evidence="1">The sequence shown here is derived from an EMBL/GenBank/DDBJ whole genome shotgun (WGS) entry which is preliminary data.</text>
</comment>
<organism evidence="1 2">
    <name type="scientific">Litoribrevibacter albus</name>
    <dbReference type="NCBI Taxonomy" id="1473156"/>
    <lineage>
        <taxon>Bacteria</taxon>
        <taxon>Pseudomonadati</taxon>
        <taxon>Pseudomonadota</taxon>
        <taxon>Gammaproteobacteria</taxon>
        <taxon>Oceanospirillales</taxon>
        <taxon>Oceanospirillaceae</taxon>
        <taxon>Litoribrevibacter</taxon>
    </lineage>
</organism>
<gene>
    <name evidence="1" type="ORF">GCM10007876_24480</name>
</gene>
<evidence type="ECO:0000313" key="2">
    <source>
        <dbReference type="Proteomes" id="UP001161389"/>
    </source>
</evidence>
<accession>A0AA37SBZ4</accession>
<dbReference type="EMBL" id="BSNM01000014">
    <property type="protein sequence ID" value="GLQ31969.1"/>
    <property type="molecule type" value="Genomic_DNA"/>
</dbReference>
<reference evidence="1" key="2">
    <citation type="submission" date="2023-01" db="EMBL/GenBank/DDBJ databases">
        <title>Draft genome sequence of Litoribrevibacter albus strain NBRC 110071.</title>
        <authorList>
            <person name="Sun Q."/>
            <person name="Mori K."/>
        </authorList>
    </citation>
    <scope>NUCLEOTIDE SEQUENCE</scope>
    <source>
        <strain evidence="1">NBRC 110071</strain>
    </source>
</reference>
<protein>
    <submittedName>
        <fullName evidence="1">Uncharacterized protein</fullName>
    </submittedName>
</protein>
<dbReference type="AlphaFoldDB" id="A0AA37SBZ4"/>
<keyword evidence="2" id="KW-1185">Reference proteome</keyword>
<dbReference type="Proteomes" id="UP001161389">
    <property type="component" value="Unassembled WGS sequence"/>
</dbReference>
<proteinExistence type="predicted"/>
<reference evidence="1" key="1">
    <citation type="journal article" date="2014" name="Int. J. Syst. Evol. Microbiol.">
        <title>Complete genome sequence of Corynebacterium casei LMG S-19264T (=DSM 44701T), isolated from a smear-ripened cheese.</title>
        <authorList>
            <consortium name="US DOE Joint Genome Institute (JGI-PGF)"/>
            <person name="Walter F."/>
            <person name="Albersmeier A."/>
            <person name="Kalinowski J."/>
            <person name="Ruckert C."/>
        </authorList>
    </citation>
    <scope>NUCLEOTIDE SEQUENCE</scope>
    <source>
        <strain evidence="1">NBRC 110071</strain>
    </source>
</reference>
<name>A0AA37SBZ4_9GAMM</name>